<proteinExistence type="predicted"/>
<evidence type="ECO:0008006" key="4">
    <source>
        <dbReference type="Google" id="ProtNLM"/>
    </source>
</evidence>
<dbReference type="PANTHER" id="PTHR38588">
    <property type="entry name" value="BLL0334 PROTEIN"/>
    <property type="match status" value="1"/>
</dbReference>
<reference evidence="2 3" key="1">
    <citation type="submission" date="2019-08" db="EMBL/GenBank/DDBJ databases">
        <title>Hyperibacter terrae gen. nov., sp. nov. and Hyperibacter viscosus sp. nov., two new members in the family Rhodospirillaceae isolated from the rhizosphere of Hypericum perforatum.</title>
        <authorList>
            <person name="Noviana Z."/>
        </authorList>
    </citation>
    <scope>NUCLEOTIDE SEQUENCE [LARGE SCALE GENOMIC DNA]</scope>
    <source>
        <strain evidence="2 3">R5959</strain>
    </source>
</reference>
<sequence>MKFRQEFHVAEGVATLWGFFEQPARVAECIPGVEKVALLDDDNLTVLATQRLGPMAATFEARVQIVERVREQKIQFTSTGKAVRGAVGNFRATNTVLLNAVGDGTQVVVEGEAAFAGVLGSVGQKVIAKQAEKVTAEFAKNLERVLSGNAAPPVNGAVVPPPPAAEAMARDATRRGEEVGAPVRIAPERDPWVKVAALLSGAATVVGLVILWRLGAH</sequence>
<protein>
    <recommendedName>
        <fullName evidence="4">Carbon monoxide dehydrogenase subunit G</fullName>
    </recommendedName>
</protein>
<dbReference type="SUPFAM" id="SSF55961">
    <property type="entry name" value="Bet v1-like"/>
    <property type="match status" value="1"/>
</dbReference>
<dbReference type="KEGG" id="hadh:FRZ61_46340"/>
<keyword evidence="1" id="KW-0812">Transmembrane</keyword>
<dbReference type="RefSeq" id="WP_151119948.1">
    <property type="nucleotide sequence ID" value="NZ_CP042582.1"/>
</dbReference>
<keyword evidence="1" id="KW-0472">Membrane</keyword>
<dbReference type="OrthoDB" id="9808623at2"/>
<keyword evidence="3" id="KW-1185">Reference proteome</keyword>
<dbReference type="Pfam" id="PF06240">
    <property type="entry name" value="COXG"/>
    <property type="match status" value="1"/>
</dbReference>
<dbReference type="Proteomes" id="UP000325797">
    <property type="component" value="Chromosome"/>
</dbReference>
<feature type="transmembrane region" description="Helical" evidence="1">
    <location>
        <begin position="192"/>
        <end position="212"/>
    </location>
</feature>
<dbReference type="EMBL" id="CP042582">
    <property type="protein sequence ID" value="QEX24693.1"/>
    <property type="molecule type" value="Genomic_DNA"/>
</dbReference>
<dbReference type="PANTHER" id="PTHR38588:SF1">
    <property type="entry name" value="BLL0334 PROTEIN"/>
    <property type="match status" value="1"/>
</dbReference>
<keyword evidence="1" id="KW-1133">Transmembrane helix</keyword>
<gene>
    <name evidence="2" type="ORF">FRZ61_46340</name>
</gene>
<name>A0A5J6N7B1_9PROT</name>
<accession>A0A5J6N7B1</accession>
<evidence type="ECO:0000313" key="2">
    <source>
        <dbReference type="EMBL" id="QEX24693.1"/>
    </source>
</evidence>
<dbReference type="Gene3D" id="3.30.530.20">
    <property type="match status" value="1"/>
</dbReference>
<dbReference type="InterPro" id="IPR023393">
    <property type="entry name" value="START-like_dom_sf"/>
</dbReference>
<dbReference type="InterPro" id="IPR010419">
    <property type="entry name" value="CO_DH_gsu"/>
</dbReference>
<evidence type="ECO:0000256" key="1">
    <source>
        <dbReference type="SAM" id="Phobius"/>
    </source>
</evidence>
<organism evidence="2 3">
    <name type="scientific">Hypericibacter adhaerens</name>
    <dbReference type="NCBI Taxonomy" id="2602016"/>
    <lineage>
        <taxon>Bacteria</taxon>
        <taxon>Pseudomonadati</taxon>
        <taxon>Pseudomonadota</taxon>
        <taxon>Alphaproteobacteria</taxon>
        <taxon>Rhodospirillales</taxon>
        <taxon>Dongiaceae</taxon>
        <taxon>Hypericibacter</taxon>
    </lineage>
</organism>
<evidence type="ECO:0000313" key="3">
    <source>
        <dbReference type="Proteomes" id="UP000325797"/>
    </source>
</evidence>
<dbReference type="AlphaFoldDB" id="A0A5J6N7B1"/>